<dbReference type="InterPro" id="IPR019533">
    <property type="entry name" value="Peptidase_S26"/>
</dbReference>
<protein>
    <recommendedName>
        <fullName evidence="1">Signal peptidase I</fullName>
        <ecNumber evidence="1">3.4.21.89</ecNumber>
    </recommendedName>
</protein>
<dbReference type="PROSITE" id="PS51173">
    <property type="entry name" value="CBM2"/>
    <property type="match status" value="1"/>
</dbReference>
<feature type="transmembrane region" description="Helical" evidence="2">
    <location>
        <begin position="28"/>
        <end position="51"/>
    </location>
</feature>
<keyword evidence="2" id="KW-1133">Transmembrane helix</keyword>
<feature type="domain" description="CBM2" evidence="3">
    <location>
        <begin position="241"/>
        <end position="354"/>
    </location>
</feature>
<dbReference type="OrthoDB" id="5241786at2"/>
<keyword evidence="2" id="KW-0472">Membrane</keyword>
<gene>
    <name evidence="4" type="ORF">E9998_05595</name>
</gene>
<evidence type="ECO:0000313" key="5">
    <source>
        <dbReference type="Proteomes" id="UP000305792"/>
    </source>
</evidence>
<dbReference type="Gene3D" id="2.60.40.290">
    <property type="match status" value="1"/>
</dbReference>
<organism evidence="4 5">
    <name type="scientific">Glycomyces paridis</name>
    <dbReference type="NCBI Taxonomy" id="2126555"/>
    <lineage>
        <taxon>Bacteria</taxon>
        <taxon>Bacillati</taxon>
        <taxon>Actinomycetota</taxon>
        <taxon>Actinomycetes</taxon>
        <taxon>Glycomycetales</taxon>
        <taxon>Glycomycetaceae</taxon>
        <taxon>Glycomyces</taxon>
    </lineage>
</organism>
<dbReference type="GO" id="GO:0006465">
    <property type="term" value="P:signal peptide processing"/>
    <property type="evidence" value="ECO:0007669"/>
    <property type="project" value="UniProtKB-UniRule"/>
</dbReference>
<dbReference type="GO" id="GO:0004252">
    <property type="term" value="F:serine-type endopeptidase activity"/>
    <property type="evidence" value="ECO:0007669"/>
    <property type="project" value="UniProtKB-UniRule"/>
</dbReference>
<dbReference type="InterPro" id="IPR012291">
    <property type="entry name" value="CBM2_carb-bd_dom_sf"/>
</dbReference>
<keyword evidence="5" id="KW-1185">Reference proteome</keyword>
<dbReference type="GO" id="GO:0004553">
    <property type="term" value="F:hydrolase activity, hydrolyzing O-glycosyl compounds"/>
    <property type="evidence" value="ECO:0007669"/>
    <property type="project" value="InterPro"/>
</dbReference>
<dbReference type="EC" id="3.4.21.89" evidence="1"/>
<keyword evidence="2" id="KW-0812">Transmembrane</keyword>
<feature type="transmembrane region" description="Helical" evidence="2">
    <location>
        <begin position="196"/>
        <end position="215"/>
    </location>
</feature>
<feature type="transmembrane region" description="Helical" evidence="2">
    <location>
        <begin position="162"/>
        <end position="184"/>
    </location>
</feature>
<dbReference type="Proteomes" id="UP000305792">
    <property type="component" value="Unassembled WGS sequence"/>
</dbReference>
<evidence type="ECO:0000256" key="2">
    <source>
        <dbReference type="SAM" id="Phobius"/>
    </source>
</evidence>
<dbReference type="Pfam" id="PF00553">
    <property type="entry name" value="CBM_2"/>
    <property type="match status" value="1"/>
</dbReference>
<reference evidence="4 5" key="1">
    <citation type="journal article" date="2018" name="Int. J. Syst. Evol. Microbiol.">
        <title>Glycomyces paridis sp. nov., isolated from the medicinal plant Paris polyphylla.</title>
        <authorList>
            <person name="Fang X.M."/>
            <person name="Bai J.L."/>
            <person name="Su J."/>
            <person name="Zhao L.L."/>
            <person name="Liu H.Y."/>
            <person name="Ma B.P."/>
            <person name="Zhang Y.Q."/>
            <person name="Yu L.Y."/>
        </authorList>
    </citation>
    <scope>NUCLEOTIDE SEQUENCE [LARGE SCALE GENOMIC DNA]</scope>
    <source>
        <strain evidence="4 5">CPCC 204357</strain>
    </source>
</reference>
<dbReference type="GO" id="GO:0016020">
    <property type="term" value="C:membrane"/>
    <property type="evidence" value="ECO:0007669"/>
    <property type="project" value="UniProtKB-UniRule"/>
</dbReference>
<dbReference type="GO" id="GO:0030247">
    <property type="term" value="F:polysaccharide binding"/>
    <property type="evidence" value="ECO:0007669"/>
    <property type="project" value="UniProtKB-UniRule"/>
</dbReference>
<dbReference type="NCBIfam" id="TIGR02228">
    <property type="entry name" value="sigpep_I_arch"/>
    <property type="match status" value="1"/>
</dbReference>
<dbReference type="CDD" id="cd06530">
    <property type="entry name" value="S26_SPase_I"/>
    <property type="match status" value="1"/>
</dbReference>
<evidence type="ECO:0000313" key="4">
    <source>
        <dbReference type="EMBL" id="THV30848.1"/>
    </source>
</evidence>
<dbReference type="InterPro" id="IPR001919">
    <property type="entry name" value="CBD2"/>
</dbReference>
<comment type="caution">
    <text evidence="4">The sequence shown here is derived from an EMBL/GenBank/DDBJ whole genome shotgun (WGS) entry which is preliminary data.</text>
</comment>
<dbReference type="InterPro" id="IPR001733">
    <property type="entry name" value="Peptidase_S26B"/>
</dbReference>
<dbReference type="AlphaFoldDB" id="A0A4S8PJI4"/>
<dbReference type="EMBL" id="STGX01000003">
    <property type="protein sequence ID" value="THV30848.1"/>
    <property type="molecule type" value="Genomic_DNA"/>
</dbReference>
<dbReference type="SUPFAM" id="SSF49384">
    <property type="entry name" value="Carbohydrate-binding domain"/>
    <property type="match status" value="1"/>
</dbReference>
<evidence type="ECO:0000256" key="1">
    <source>
        <dbReference type="NCBIfam" id="TIGR02228"/>
    </source>
</evidence>
<accession>A0A4S8PJI4</accession>
<dbReference type="RefSeq" id="WP_136528714.1">
    <property type="nucleotide sequence ID" value="NZ_STGX01000003.1"/>
</dbReference>
<dbReference type="SMART" id="SM00637">
    <property type="entry name" value="CBD_II"/>
    <property type="match status" value="1"/>
</dbReference>
<sequence length="367" mass="38166">MGSPHGLTVESPEPAPRRRRFEELPWSTVARVAVCVGLLSVGVFLAAAALLPRLLGWNGTTVVSGSMEPKISVGDIALTSEIDPAELRAGQVISFEDPAGLSPDPILHRIAEVNEDGTFTTAGDANANADSTPVPPEDVIGIGRILVPGIGKPVVWLHDGDWFAFGLFLAVSAILIRGAVPLPIGLGRPGTRMRRAAEIATATVAVLVGGYLVFFRGTGSGNADFTAATDTGAEFAAGTWDDGDDGACRVHWSMWGPTQAGGTITVYNDGEAAVEPLWEVDWTFNEDQTVTVSPNGGLVSQSGQDVHYAAADWMGGINPGASNTIQTITVRSVGGFAAEPPGAFSLNGTPCDFVLPPCFTGSCNRLA</sequence>
<dbReference type="GO" id="GO:0005975">
    <property type="term" value="P:carbohydrate metabolic process"/>
    <property type="evidence" value="ECO:0007669"/>
    <property type="project" value="InterPro"/>
</dbReference>
<name>A0A4S8PJI4_9ACTN</name>
<dbReference type="GO" id="GO:0009003">
    <property type="term" value="F:signal peptidase activity"/>
    <property type="evidence" value="ECO:0007669"/>
    <property type="project" value="UniProtKB-EC"/>
</dbReference>
<proteinExistence type="predicted"/>
<evidence type="ECO:0000259" key="3">
    <source>
        <dbReference type="PROSITE" id="PS51173"/>
    </source>
</evidence>
<dbReference type="InterPro" id="IPR008965">
    <property type="entry name" value="CBM2/CBM3_carb-bd_dom_sf"/>
</dbReference>
<keyword evidence="4" id="KW-0378">Hydrolase</keyword>